<organism evidence="1 2">
    <name type="scientific">Pleurodeles waltl</name>
    <name type="common">Iberian ribbed newt</name>
    <dbReference type="NCBI Taxonomy" id="8319"/>
    <lineage>
        <taxon>Eukaryota</taxon>
        <taxon>Metazoa</taxon>
        <taxon>Chordata</taxon>
        <taxon>Craniata</taxon>
        <taxon>Vertebrata</taxon>
        <taxon>Euteleostomi</taxon>
        <taxon>Amphibia</taxon>
        <taxon>Batrachia</taxon>
        <taxon>Caudata</taxon>
        <taxon>Salamandroidea</taxon>
        <taxon>Salamandridae</taxon>
        <taxon>Pleurodelinae</taxon>
        <taxon>Pleurodeles</taxon>
    </lineage>
</organism>
<gene>
    <name evidence="1" type="ORF">NDU88_001239</name>
</gene>
<proteinExistence type="predicted"/>
<evidence type="ECO:0000313" key="1">
    <source>
        <dbReference type="EMBL" id="KAJ1148403.1"/>
    </source>
</evidence>
<evidence type="ECO:0000313" key="2">
    <source>
        <dbReference type="Proteomes" id="UP001066276"/>
    </source>
</evidence>
<sequence>MKGDPPSGYRSGSRTILHTLELRSAGLMFGSPATGRPNRRSSRKVERMCSLMQMRWRRDEDPPPGILLVF</sequence>
<accession>A0AAV7R8H0</accession>
<reference evidence="1" key="1">
    <citation type="journal article" date="2022" name="bioRxiv">
        <title>Sequencing and chromosome-scale assembly of the giantPleurodeles waltlgenome.</title>
        <authorList>
            <person name="Brown T."/>
            <person name="Elewa A."/>
            <person name="Iarovenko S."/>
            <person name="Subramanian E."/>
            <person name="Araus A.J."/>
            <person name="Petzold A."/>
            <person name="Susuki M."/>
            <person name="Suzuki K.-i.T."/>
            <person name="Hayashi T."/>
            <person name="Toyoda A."/>
            <person name="Oliveira C."/>
            <person name="Osipova E."/>
            <person name="Leigh N.D."/>
            <person name="Simon A."/>
            <person name="Yun M.H."/>
        </authorList>
    </citation>
    <scope>NUCLEOTIDE SEQUENCE</scope>
    <source>
        <strain evidence="1">20211129_DDA</strain>
        <tissue evidence="1">Liver</tissue>
    </source>
</reference>
<comment type="caution">
    <text evidence="1">The sequence shown here is derived from an EMBL/GenBank/DDBJ whole genome shotgun (WGS) entry which is preliminary data.</text>
</comment>
<dbReference type="Proteomes" id="UP001066276">
    <property type="component" value="Chromosome 5"/>
</dbReference>
<name>A0AAV7R8H0_PLEWA</name>
<keyword evidence="2" id="KW-1185">Reference proteome</keyword>
<dbReference type="EMBL" id="JANPWB010000009">
    <property type="protein sequence ID" value="KAJ1148403.1"/>
    <property type="molecule type" value="Genomic_DNA"/>
</dbReference>
<protein>
    <submittedName>
        <fullName evidence="1">Uncharacterized protein</fullName>
    </submittedName>
</protein>
<dbReference type="AlphaFoldDB" id="A0AAV7R8H0"/>